<dbReference type="EMBL" id="JANPWB010000009">
    <property type="protein sequence ID" value="KAJ1151686.1"/>
    <property type="molecule type" value="Genomic_DNA"/>
</dbReference>
<evidence type="ECO:0000313" key="2">
    <source>
        <dbReference type="Proteomes" id="UP001066276"/>
    </source>
</evidence>
<protein>
    <submittedName>
        <fullName evidence="1">Uncharacterized protein</fullName>
    </submittedName>
</protein>
<keyword evidence="2" id="KW-1185">Reference proteome</keyword>
<sequence length="77" mass="8854">MRACVRARVRGQEQPVLRSEKPIIARGRASQANSRSHSTVPIDATLTLWRNQPENIQKEYGMRAYFGLGIIRIYQEL</sequence>
<proteinExistence type="predicted"/>
<dbReference type="AlphaFoldDB" id="A0AAV7RFT3"/>
<reference evidence="1" key="1">
    <citation type="journal article" date="2022" name="bioRxiv">
        <title>Sequencing and chromosome-scale assembly of the giantPleurodeles waltlgenome.</title>
        <authorList>
            <person name="Brown T."/>
            <person name="Elewa A."/>
            <person name="Iarovenko S."/>
            <person name="Subramanian E."/>
            <person name="Araus A.J."/>
            <person name="Petzold A."/>
            <person name="Susuki M."/>
            <person name="Suzuki K.-i.T."/>
            <person name="Hayashi T."/>
            <person name="Toyoda A."/>
            <person name="Oliveira C."/>
            <person name="Osipova E."/>
            <person name="Leigh N.D."/>
            <person name="Simon A."/>
            <person name="Yun M.H."/>
        </authorList>
    </citation>
    <scope>NUCLEOTIDE SEQUENCE</scope>
    <source>
        <strain evidence="1">20211129_DDA</strain>
        <tissue evidence="1">Liver</tissue>
    </source>
</reference>
<accession>A0AAV7RFT3</accession>
<comment type="caution">
    <text evidence="1">The sequence shown here is derived from an EMBL/GenBank/DDBJ whole genome shotgun (WGS) entry which is preliminary data.</text>
</comment>
<dbReference type="Proteomes" id="UP001066276">
    <property type="component" value="Chromosome 5"/>
</dbReference>
<evidence type="ECO:0000313" key="1">
    <source>
        <dbReference type="EMBL" id="KAJ1151686.1"/>
    </source>
</evidence>
<name>A0AAV7RFT3_PLEWA</name>
<gene>
    <name evidence="1" type="ORF">NDU88_004466</name>
</gene>
<organism evidence="1 2">
    <name type="scientific">Pleurodeles waltl</name>
    <name type="common">Iberian ribbed newt</name>
    <dbReference type="NCBI Taxonomy" id="8319"/>
    <lineage>
        <taxon>Eukaryota</taxon>
        <taxon>Metazoa</taxon>
        <taxon>Chordata</taxon>
        <taxon>Craniata</taxon>
        <taxon>Vertebrata</taxon>
        <taxon>Euteleostomi</taxon>
        <taxon>Amphibia</taxon>
        <taxon>Batrachia</taxon>
        <taxon>Caudata</taxon>
        <taxon>Salamandroidea</taxon>
        <taxon>Salamandridae</taxon>
        <taxon>Pleurodelinae</taxon>
        <taxon>Pleurodeles</taxon>
    </lineage>
</organism>